<evidence type="ECO:0000256" key="1">
    <source>
        <dbReference type="SAM" id="MobiDB-lite"/>
    </source>
</evidence>
<keyword evidence="2" id="KW-0812">Transmembrane</keyword>
<protein>
    <recommendedName>
        <fullName evidence="5">EGF-like domain-containing protein</fullName>
    </recommendedName>
</protein>
<proteinExistence type="predicted"/>
<feature type="region of interest" description="Disordered" evidence="1">
    <location>
        <begin position="92"/>
        <end position="112"/>
    </location>
</feature>
<comment type="caution">
    <text evidence="3">The sequence shown here is derived from an EMBL/GenBank/DDBJ whole genome shotgun (WGS) entry which is preliminary data.</text>
</comment>
<organism evidence="3 4">
    <name type="scientific">Prorocentrum cordatum</name>
    <dbReference type="NCBI Taxonomy" id="2364126"/>
    <lineage>
        <taxon>Eukaryota</taxon>
        <taxon>Sar</taxon>
        <taxon>Alveolata</taxon>
        <taxon>Dinophyceae</taxon>
        <taxon>Prorocentrales</taxon>
        <taxon>Prorocentraceae</taxon>
        <taxon>Prorocentrum</taxon>
    </lineage>
</organism>
<evidence type="ECO:0000313" key="4">
    <source>
        <dbReference type="Proteomes" id="UP001189429"/>
    </source>
</evidence>
<gene>
    <name evidence="3" type="ORF">PCOR1329_LOCUS47328</name>
</gene>
<keyword evidence="2" id="KW-1133">Transmembrane helix</keyword>
<feature type="transmembrane region" description="Helical" evidence="2">
    <location>
        <begin position="48"/>
        <end position="70"/>
    </location>
</feature>
<reference evidence="3" key="1">
    <citation type="submission" date="2023-10" db="EMBL/GenBank/DDBJ databases">
        <authorList>
            <person name="Chen Y."/>
            <person name="Shah S."/>
            <person name="Dougan E. K."/>
            <person name="Thang M."/>
            <person name="Chan C."/>
        </authorList>
    </citation>
    <scope>NUCLEOTIDE SEQUENCE [LARGE SCALE GENOMIC DNA]</scope>
</reference>
<dbReference type="EMBL" id="CAUYUJ010015703">
    <property type="protein sequence ID" value="CAK0857148.1"/>
    <property type="molecule type" value="Genomic_DNA"/>
</dbReference>
<sequence length="257" mass="26459">PSGLEDRTLCVAFRRAAAAAPASAEEETTPSAQTSEGRRRRRTRRRCFFPRSLGGAMLVLAVALGLAGAAQPGAAWASSGCEVDTGGTCNGLTDSGATRAGGRRTARGGPWTSSACAGQGTVTSMGCAHETQASRECATSTKATGSVSGAVEFQECREAEECTGRLYGVCRCKNGFCKNEAGDCLASNVPLNVSFLPDSWESMSADEVEQVDGDGKRLVVAVGVALTCALAAVSAAVSFVAARRAWHRTAVSQPLLS</sequence>
<feature type="region of interest" description="Disordered" evidence="1">
    <location>
        <begin position="20"/>
        <end position="44"/>
    </location>
</feature>
<name>A0ABN9UEL2_9DINO</name>
<accession>A0ABN9UEL2</accession>
<evidence type="ECO:0008006" key="5">
    <source>
        <dbReference type="Google" id="ProtNLM"/>
    </source>
</evidence>
<dbReference type="Proteomes" id="UP001189429">
    <property type="component" value="Unassembled WGS sequence"/>
</dbReference>
<evidence type="ECO:0000256" key="2">
    <source>
        <dbReference type="SAM" id="Phobius"/>
    </source>
</evidence>
<evidence type="ECO:0000313" key="3">
    <source>
        <dbReference type="EMBL" id="CAK0857148.1"/>
    </source>
</evidence>
<feature type="non-terminal residue" evidence="3">
    <location>
        <position position="1"/>
    </location>
</feature>
<keyword evidence="2" id="KW-0472">Membrane</keyword>
<feature type="transmembrane region" description="Helical" evidence="2">
    <location>
        <begin position="218"/>
        <end position="242"/>
    </location>
</feature>
<keyword evidence="4" id="KW-1185">Reference proteome</keyword>